<proteinExistence type="predicted"/>
<protein>
    <submittedName>
        <fullName evidence="1">Uncharacterized protein</fullName>
    </submittedName>
</protein>
<organism evidence="1 2">
    <name type="scientific">Melipona bicolor</name>
    <dbReference type="NCBI Taxonomy" id="60889"/>
    <lineage>
        <taxon>Eukaryota</taxon>
        <taxon>Metazoa</taxon>
        <taxon>Ecdysozoa</taxon>
        <taxon>Arthropoda</taxon>
        <taxon>Hexapoda</taxon>
        <taxon>Insecta</taxon>
        <taxon>Pterygota</taxon>
        <taxon>Neoptera</taxon>
        <taxon>Endopterygota</taxon>
        <taxon>Hymenoptera</taxon>
        <taxon>Apocrita</taxon>
        <taxon>Aculeata</taxon>
        <taxon>Apoidea</taxon>
        <taxon>Anthophila</taxon>
        <taxon>Apidae</taxon>
        <taxon>Melipona</taxon>
    </lineage>
</organism>
<gene>
    <name evidence="1" type="ORF">K0M31_017666</name>
</gene>
<name>A0AA40KSW1_9HYME</name>
<evidence type="ECO:0000313" key="2">
    <source>
        <dbReference type="Proteomes" id="UP001177670"/>
    </source>
</evidence>
<dbReference type="AlphaFoldDB" id="A0AA40KSW1"/>
<keyword evidence="2" id="KW-1185">Reference proteome</keyword>
<dbReference type="Proteomes" id="UP001177670">
    <property type="component" value="Unassembled WGS sequence"/>
</dbReference>
<dbReference type="EMBL" id="JAHYIQ010000006">
    <property type="protein sequence ID" value="KAK1131381.1"/>
    <property type="molecule type" value="Genomic_DNA"/>
</dbReference>
<reference evidence="1" key="1">
    <citation type="submission" date="2021-10" db="EMBL/GenBank/DDBJ databases">
        <title>Melipona bicolor Genome sequencing and assembly.</title>
        <authorList>
            <person name="Araujo N.S."/>
            <person name="Arias M.C."/>
        </authorList>
    </citation>
    <scope>NUCLEOTIDE SEQUENCE</scope>
    <source>
        <strain evidence="1">USP_2M_L1-L4_2017</strain>
        <tissue evidence="1">Whole body</tissue>
    </source>
</reference>
<comment type="caution">
    <text evidence="1">The sequence shown here is derived from an EMBL/GenBank/DDBJ whole genome shotgun (WGS) entry which is preliminary data.</text>
</comment>
<sequence>MVVKTIKGVTSLLSHQKDEFIVQKGEFIVQEGEYEVQNLYKDMKSIHHVRGLQESRYRSVKKKKKRKKEKKREKLAGKSWRRRVNTIGGSLEEISIPVFNVYDGETQERRLEPRKGLDGNPGDKFFLCENKILCESDYEERLVFANMAVHPPSTATLAHIKRQVIHLQPQAETAINRSWEGKDNSTLGTAGGSLVELNVATECKVAVLSRLDKIKSKRGEEARRSRRRR</sequence>
<evidence type="ECO:0000313" key="1">
    <source>
        <dbReference type="EMBL" id="KAK1131381.1"/>
    </source>
</evidence>
<accession>A0AA40KSW1</accession>